<dbReference type="InterPro" id="IPR010918">
    <property type="entry name" value="PurM-like_C_dom"/>
</dbReference>
<keyword evidence="3" id="KW-1185">Reference proteome</keyword>
<reference evidence="2 3" key="1">
    <citation type="submission" date="2018-08" db="EMBL/GenBank/DDBJ databases">
        <title>A genome reference for cultivated species of the human gut microbiota.</title>
        <authorList>
            <person name="Zou Y."/>
            <person name="Xue W."/>
            <person name="Luo G."/>
        </authorList>
    </citation>
    <scope>NUCLEOTIDE SEQUENCE [LARGE SCALE GENOMIC DNA]</scope>
    <source>
        <strain evidence="2 3">AM44-11BH</strain>
    </source>
</reference>
<name>A0A413R5T7_9FIRM</name>
<dbReference type="InterPro" id="IPR011854">
    <property type="entry name" value="HypE"/>
</dbReference>
<dbReference type="InterPro" id="IPR036921">
    <property type="entry name" value="PurM-like_N_sf"/>
</dbReference>
<dbReference type="PANTHER" id="PTHR30303">
    <property type="entry name" value="HYDROGENASE ISOENZYMES FORMATION PROTEIN HYPE"/>
    <property type="match status" value="1"/>
</dbReference>
<dbReference type="EMBL" id="QSFD01000010">
    <property type="protein sequence ID" value="RHA17226.1"/>
    <property type="molecule type" value="Genomic_DNA"/>
</dbReference>
<dbReference type="Pfam" id="PF02769">
    <property type="entry name" value="AIRS_C"/>
    <property type="match status" value="1"/>
</dbReference>
<evidence type="ECO:0000313" key="2">
    <source>
        <dbReference type="EMBL" id="RHA17226.1"/>
    </source>
</evidence>
<dbReference type="SUPFAM" id="SSF56042">
    <property type="entry name" value="PurM C-terminal domain-like"/>
    <property type="match status" value="1"/>
</dbReference>
<dbReference type="AlphaFoldDB" id="A0A413R5T7"/>
<dbReference type="InterPro" id="IPR036676">
    <property type="entry name" value="PurM-like_C_sf"/>
</dbReference>
<feature type="domain" description="PurM-like C-terminal" evidence="1">
    <location>
        <begin position="144"/>
        <end position="296"/>
    </location>
</feature>
<dbReference type="Proteomes" id="UP000284779">
    <property type="component" value="Unassembled WGS sequence"/>
</dbReference>
<dbReference type="CDD" id="cd06061">
    <property type="entry name" value="PurM-like1"/>
    <property type="match status" value="1"/>
</dbReference>
<dbReference type="GO" id="GO:0051604">
    <property type="term" value="P:protein maturation"/>
    <property type="evidence" value="ECO:0007669"/>
    <property type="project" value="TreeGrafter"/>
</dbReference>
<sequence>MNPGKVSEVTYKRAILKNLNSKNEGVKLGVNSANIQLEDITAVVSSNCILKTFDGCEEFYVQRSINSICEKGGVPKSLQLSITMPLEFEEKEVNRMIKNFRKSADSHNVEINQCNVYRGATEGPIINIFMIGTTGNLLKSDSIKPGMDVIMAGTLAIGGTSVIAERYKDKLAGKFSGRFISECLELKDYTSTEKASAIAIDAGAVYMHAVSEGGLFSGLWEVASCVDKGIQVDINKIPIWQQVIEIAEFMDINPYLLEGSGSLLIVSPDGYKIEESLNANGIYGKVIGKITDNKNRVVINGDETRYLEPPRGDEIYKFI</sequence>
<dbReference type="PANTHER" id="PTHR30303:SF4">
    <property type="entry name" value="HYDROGENASE EXPRESSION_FORMATION PROTEIN HYPE"/>
    <property type="match status" value="1"/>
</dbReference>
<protein>
    <recommendedName>
        <fullName evidence="1">PurM-like C-terminal domain-containing protein</fullName>
    </recommendedName>
</protein>
<dbReference type="Gene3D" id="3.90.650.10">
    <property type="entry name" value="PurM-like C-terminal domain"/>
    <property type="match status" value="1"/>
</dbReference>
<gene>
    <name evidence="2" type="ORF">DW944_09835</name>
</gene>
<dbReference type="RefSeq" id="WP_117971192.1">
    <property type="nucleotide sequence ID" value="NZ_CAUBDO010000009.1"/>
</dbReference>
<accession>A0A413R5T7</accession>
<proteinExistence type="predicted"/>
<dbReference type="Gene3D" id="3.30.1330.10">
    <property type="entry name" value="PurM-like, N-terminal domain"/>
    <property type="match status" value="1"/>
</dbReference>
<comment type="caution">
    <text evidence="2">The sequence shown here is derived from an EMBL/GenBank/DDBJ whole genome shotgun (WGS) entry which is preliminary data.</text>
</comment>
<evidence type="ECO:0000259" key="1">
    <source>
        <dbReference type="Pfam" id="PF02769"/>
    </source>
</evidence>
<evidence type="ECO:0000313" key="3">
    <source>
        <dbReference type="Proteomes" id="UP000284779"/>
    </source>
</evidence>
<organism evidence="2 3">
    <name type="scientific">Eubacterium ventriosum</name>
    <dbReference type="NCBI Taxonomy" id="39496"/>
    <lineage>
        <taxon>Bacteria</taxon>
        <taxon>Bacillati</taxon>
        <taxon>Bacillota</taxon>
        <taxon>Clostridia</taxon>
        <taxon>Eubacteriales</taxon>
        <taxon>Eubacteriaceae</taxon>
        <taxon>Eubacterium</taxon>
    </lineage>
</organism>